<evidence type="ECO:0000256" key="19">
    <source>
        <dbReference type="PIRNR" id="PIRNR003407"/>
    </source>
</evidence>
<comment type="similarity">
    <text evidence="18 19">Belongs to the papillomaviridae E7 protein family.</text>
</comment>
<evidence type="ECO:0000313" key="20">
    <source>
        <dbReference type="EMBL" id="ATQ38387.1"/>
    </source>
</evidence>
<evidence type="ECO:0000256" key="18">
    <source>
        <dbReference type="HAMAP-Rule" id="MF_04004"/>
    </source>
</evidence>
<evidence type="ECO:0000256" key="8">
    <source>
        <dbReference type="ARBA" id="ARBA00022830"/>
    </source>
</evidence>
<keyword evidence="7 18" id="KW-0863">Zinc-finger</keyword>
<accession>A0A2D2ALQ7</accession>
<keyword evidence="12 18" id="KW-0010">Activator</keyword>
<evidence type="ECO:0000256" key="9">
    <source>
        <dbReference type="ARBA" id="ARBA00022833"/>
    </source>
</evidence>
<evidence type="ECO:0000256" key="15">
    <source>
        <dbReference type="ARBA" id="ARBA00023258"/>
    </source>
</evidence>
<name>A0A2D2ALQ7_9PAPI</name>
<dbReference type="GO" id="GO:0042025">
    <property type="term" value="C:host cell nucleus"/>
    <property type="evidence" value="ECO:0007669"/>
    <property type="project" value="UniProtKB-SubCell"/>
</dbReference>
<gene>
    <name evidence="18 20" type="primary">E7</name>
</gene>
<dbReference type="Gene3D" id="3.30.160.330">
    <property type="match status" value="1"/>
</dbReference>
<dbReference type="GO" id="GO:0019904">
    <property type="term" value="F:protein domain specific binding"/>
    <property type="evidence" value="ECO:0007669"/>
    <property type="project" value="UniProtKB-UniRule"/>
</dbReference>
<dbReference type="GO" id="GO:0030430">
    <property type="term" value="C:host cell cytoplasm"/>
    <property type="evidence" value="ECO:0007669"/>
    <property type="project" value="UniProtKB-SubCell"/>
</dbReference>
<evidence type="ECO:0000256" key="11">
    <source>
        <dbReference type="ARBA" id="ARBA00023125"/>
    </source>
</evidence>
<evidence type="ECO:0000256" key="10">
    <source>
        <dbReference type="ARBA" id="ARBA00023015"/>
    </source>
</evidence>
<evidence type="ECO:0000256" key="2">
    <source>
        <dbReference type="ARBA" id="ARBA00022518"/>
    </source>
</evidence>
<dbReference type="SUPFAM" id="SSF161234">
    <property type="entry name" value="E7 C-terminal domain-like"/>
    <property type="match status" value="1"/>
</dbReference>
<evidence type="ECO:0000256" key="14">
    <source>
        <dbReference type="ARBA" id="ARBA00023200"/>
    </source>
</evidence>
<dbReference type="InterPro" id="IPR000148">
    <property type="entry name" value="Papilloma_E7"/>
</dbReference>
<evidence type="ECO:0000256" key="6">
    <source>
        <dbReference type="ARBA" id="ARBA00022723"/>
    </source>
</evidence>
<keyword evidence="4 18" id="KW-0945">Host-virus interaction</keyword>
<dbReference type="GO" id="GO:0006351">
    <property type="term" value="P:DNA-templated transcription"/>
    <property type="evidence" value="ECO:0007669"/>
    <property type="project" value="UniProtKB-UniRule"/>
</dbReference>
<comment type="PTM">
    <text evidence="18">Highly phosphorylated.</text>
</comment>
<dbReference type="GO" id="GO:0003700">
    <property type="term" value="F:DNA-binding transcription factor activity"/>
    <property type="evidence" value="ECO:0007669"/>
    <property type="project" value="UniProtKB-UniRule"/>
</dbReference>
<sequence>MRSNRPTIQDINLELHDLVLPVDLLANESLSPDDIPEEEQLSPYQIDTSCGTCRAGVRIVIVTSVDSLILFQQLLASDLQIVCPRCCRGHFHHGRS</sequence>
<protein>
    <recommendedName>
        <fullName evidence="18 19">Protein E7</fullName>
    </recommendedName>
</protein>
<keyword evidence="5 18" id="KW-1090">Inhibition of host innate immune response by virus</keyword>
<organism evidence="20">
    <name type="scientific">Gammapapillomavirus 13</name>
    <dbReference type="NCBI Taxonomy" id="1513258"/>
    <lineage>
        <taxon>Viruses</taxon>
        <taxon>Monodnaviria</taxon>
        <taxon>Shotokuvirae</taxon>
        <taxon>Cossaviricota</taxon>
        <taxon>Papovaviricetes</taxon>
        <taxon>Zurhausenvirales</taxon>
        <taxon>Papillomaviridae</taxon>
        <taxon>Firstpapillomavirinae</taxon>
        <taxon>Gammapapillomavirus</taxon>
    </lineage>
</organism>
<keyword evidence="9 18" id="KW-0862">Zinc</keyword>
<keyword evidence="3 18" id="KW-1048">Host nucleus</keyword>
<feature type="short sequence motif" description="Nuclear export signal" evidence="18">
    <location>
        <begin position="68"/>
        <end position="76"/>
    </location>
</feature>
<keyword evidence="11 18" id="KW-0238">DNA-binding</keyword>
<dbReference type="GO" id="GO:0052170">
    <property type="term" value="P:symbiont-mediated suppression of host innate immune response"/>
    <property type="evidence" value="ECO:0007669"/>
    <property type="project" value="UniProtKB-KW"/>
</dbReference>
<keyword evidence="13 18" id="KW-0804">Transcription</keyword>
<comment type="function">
    <text evidence="19">E7 protein has both transforming and trans-activating activities.</text>
</comment>
<reference evidence="20" key="1">
    <citation type="journal article" date="2018" name="MSphere">
        <title>Metagenomic Discovery of 83 New Human Papillomavirus Types in Patients with Immunodeficiency.</title>
        <authorList>
            <person name="Pastrana D.V."/>
            <person name="Peretti A."/>
            <person name="Welch N.L."/>
            <person name="Borgogna C."/>
            <person name="Olivero C."/>
            <person name="Badolato R."/>
            <person name="Notarangelo L.D."/>
            <person name="Gariglio M."/>
            <person name="FitzGerald P.C."/>
            <person name="McIntosh C.E."/>
            <person name="Reeves J."/>
            <person name="Starrett G.J."/>
            <person name="Bliskovsky V."/>
            <person name="Velez D."/>
            <person name="Brownell I."/>
            <person name="Yarchoan R."/>
            <person name="Wyvill K.M."/>
            <person name="Uldrick T.S."/>
            <person name="Maldarelli F."/>
            <person name="Lisco A."/>
            <person name="Sereti I."/>
            <person name="Gonzalez C.M."/>
            <person name="Androphy E.J."/>
            <person name="McBride A.A."/>
            <person name="Van Doorslaer K."/>
            <person name="Garcia F."/>
            <person name="Dvoretzky I."/>
            <person name="Liu J.S."/>
            <person name="Han J."/>
            <person name="Murphy P.M."/>
            <person name="McDermott D.H."/>
            <person name="Buck C.B."/>
        </authorList>
    </citation>
    <scope>NUCLEOTIDE SEQUENCE</scope>
    <source>
        <strain evidence="20">Gamma13_EV03c45</strain>
    </source>
</reference>
<keyword evidence="2 18" id="KW-0244">Early protein</keyword>
<dbReference type="Pfam" id="PF00527">
    <property type="entry name" value="E7"/>
    <property type="match status" value="1"/>
</dbReference>
<keyword evidence="17 18" id="KW-1078">G1/S host cell cycle checkpoint dysregulation by virus</keyword>
<evidence type="ECO:0000256" key="13">
    <source>
        <dbReference type="ARBA" id="ARBA00023163"/>
    </source>
</evidence>
<feature type="zinc finger region" evidence="18">
    <location>
        <begin position="50"/>
        <end position="86"/>
    </location>
</feature>
<comment type="subunit">
    <text evidence="18">Homodimer. Homooligomer. Interacts with host RB1; this interaction induces dissociation of RB1-E2F1 complex thereby disrupting RB1 activity. Interacts with host EP300; this interaction represses EP300 transcriptional activity. Interacts with protein E2; this interaction inhibits E7 oncogenic activity. Interacts with host TMEM173/STING; this interaction impairs the ability of TMEM173/STING to sense cytosolic DNA and promote the production of type I interferon (IFN-alpha and IFN-beta).</text>
</comment>
<comment type="function">
    <text evidence="18">Plays a role in viral genome replication by driving entry of quiescent cells into the cell cycle. Stimulation of progression from G1 to S phase allows the virus to efficiently use the cellular DNA replicating machinery to achieve viral genome replication. E7 protein has both transforming and trans-activating activities. Induces the disassembly of the E2F1 transcription factor from RB1, with subsequent transcriptional activation of E2F1-regulated S-phase genes. Interferes with host histone deacetylation mediated by HDAC1 and HDAC2, leading to transcription activation. Plays also a role in the inhibition of both antiviral and antiproliferative functions of host interferon alpha. Interaction with host TMEM173/STING impairs the ability of TMEM173/STING to sense cytosolic DNA and promote the production of type I interferon (IFN-alpha and IFN-beta).</text>
</comment>
<dbReference type="GO" id="GO:0008270">
    <property type="term" value="F:zinc ion binding"/>
    <property type="evidence" value="ECO:0007669"/>
    <property type="project" value="UniProtKB-KW"/>
</dbReference>
<keyword evidence="1 18" id="KW-1121">Modulation of host cell cycle by virus</keyword>
<comment type="domain">
    <text evidence="18">The E7 terminal domain is an intrinsically disordered domain, whose flexibility and conformational transitions confer target adaptability to the oncoprotein. It allows adaptation to a variety of protein targets and exposes the PEST degradation sequence that regulates its turnover in the cell.</text>
</comment>
<comment type="subcellular location">
    <subcellularLocation>
        <location evidence="18">Host cytoplasm</location>
    </subcellularLocation>
    <subcellularLocation>
        <location evidence="18">Host nucleus</location>
    </subcellularLocation>
    <text evidence="18">Predominantly found in the host nucleus.</text>
</comment>
<dbReference type="Proteomes" id="UP000289331">
    <property type="component" value="Segment"/>
</dbReference>
<evidence type="ECO:0000256" key="5">
    <source>
        <dbReference type="ARBA" id="ARBA00022632"/>
    </source>
</evidence>
<keyword evidence="15" id="KW-0922">Interferon antiviral system evasion</keyword>
<keyword evidence="14 18" id="KW-1035">Host cytoplasm</keyword>
<evidence type="ECO:0000256" key="1">
    <source>
        <dbReference type="ARBA" id="ARBA00022504"/>
    </source>
</evidence>
<keyword evidence="6 18" id="KW-0479">Metal-binding</keyword>
<keyword evidence="16 18" id="KW-0899">Viral immunoevasion</keyword>
<evidence type="ECO:0000256" key="17">
    <source>
        <dbReference type="ARBA" id="ARBA00023309"/>
    </source>
</evidence>
<proteinExistence type="inferred from homology"/>
<dbReference type="HAMAP" id="MF_04004">
    <property type="entry name" value="PPV_E7"/>
    <property type="match status" value="1"/>
</dbReference>
<evidence type="ECO:0000256" key="12">
    <source>
        <dbReference type="ARBA" id="ARBA00023159"/>
    </source>
</evidence>
<evidence type="ECO:0000256" key="7">
    <source>
        <dbReference type="ARBA" id="ARBA00022771"/>
    </source>
</evidence>
<dbReference type="GO" id="GO:0039645">
    <property type="term" value="P:symbiont-mediated perturbation of host cell cycle G1/S transition checkpoint"/>
    <property type="evidence" value="ECO:0007669"/>
    <property type="project" value="UniProtKB-UniRule"/>
</dbReference>
<keyword evidence="8 18" id="KW-1114">Inhibition of host interferon signaling pathway by virus</keyword>
<evidence type="ECO:0000256" key="16">
    <source>
        <dbReference type="ARBA" id="ARBA00023280"/>
    </source>
</evidence>
<keyword evidence="10 18" id="KW-0805">Transcription regulation</keyword>
<dbReference type="GO" id="GO:0039502">
    <property type="term" value="P:symbiont-mediated suppression of host type I interferon-mediated signaling pathway"/>
    <property type="evidence" value="ECO:0007669"/>
    <property type="project" value="UniProtKB-UniRule"/>
</dbReference>
<dbReference type="EMBL" id="MF588721">
    <property type="protein sequence ID" value="ATQ38387.1"/>
    <property type="molecule type" value="Genomic_DNA"/>
</dbReference>
<comment type="caution">
    <text evidence="18">Lacks conserved residue(s) required for the propagation of feature annotation.</text>
</comment>
<dbReference type="PIRSF" id="PIRSF003407">
    <property type="entry name" value="Papvi_E7"/>
    <property type="match status" value="1"/>
</dbReference>
<dbReference type="GO" id="GO:0003677">
    <property type="term" value="F:DNA binding"/>
    <property type="evidence" value="ECO:0007669"/>
    <property type="project" value="UniProtKB-UniRule"/>
</dbReference>
<evidence type="ECO:0000256" key="3">
    <source>
        <dbReference type="ARBA" id="ARBA00022562"/>
    </source>
</evidence>
<evidence type="ECO:0000256" key="4">
    <source>
        <dbReference type="ARBA" id="ARBA00022581"/>
    </source>
</evidence>